<comment type="similarity">
    <text evidence="3">Belongs to the HARBI1 family.</text>
</comment>
<dbReference type="InterPro" id="IPR045249">
    <property type="entry name" value="HARBI1-like"/>
</dbReference>
<dbReference type="GO" id="GO:0046872">
    <property type="term" value="F:metal ion binding"/>
    <property type="evidence" value="ECO:0007669"/>
    <property type="project" value="UniProtKB-KW"/>
</dbReference>
<evidence type="ECO:0000259" key="8">
    <source>
        <dbReference type="Pfam" id="PF13359"/>
    </source>
</evidence>
<evidence type="ECO:0000256" key="1">
    <source>
        <dbReference type="ARBA" id="ARBA00001968"/>
    </source>
</evidence>
<dbReference type="Proteomes" id="UP000075809">
    <property type="component" value="Unassembled WGS sequence"/>
</dbReference>
<keyword evidence="7" id="KW-0539">Nucleus</keyword>
<gene>
    <name evidence="9" type="ORF">ALC60_06428</name>
</gene>
<keyword evidence="4" id="KW-0540">Nuclease</keyword>
<dbReference type="PANTHER" id="PTHR22930">
    <property type="match status" value="1"/>
</dbReference>
<evidence type="ECO:0000256" key="2">
    <source>
        <dbReference type="ARBA" id="ARBA00004123"/>
    </source>
</evidence>
<dbReference type="AlphaFoldDB" id="A0A151X361"/>
<dbReference type="PANTHER" id="PTHR22930:SF85">
    <property type="entry name" value="GH03217P-RELATED"/>
    <property type="match status" value="1"/>
</dbReference>
<comment type="cofactor">
    <cofactor evidence="1">
        <name>a divalent metal cation</name>
        <dbReference type="ChEBI" id="CHEBI:60240"/>
    </cofactor>
</comment>
<dbReference type="GO" id="GO:0004518">
    <property type="term" value="F:nuclease activity"/>
    <property type="evidence" value="ECO:0007669"/>
    <property type="project" value="UniProtKB-KW"/>
</dbReference>
<accession>A0A151X361</accession>
<comment type="subcellular location">
    <subcellularLocation>
        <location evidence="2">Nucleus</location>
    </subcellularLocation>
</comment>
<evidence type="ECO:0000256" key="6">
    <source>
        <dbReference type="ARBA" id="ARBA00022801"/>
    </source>
</evidence>
<dbReference type="EMBL" id="KQ982569">
    <property type="protein sequence ID" value="KYQ54694.1"/>
    <property type="molecule type" value="Genomic_DNA"/>
</dbReference>
<evidence type="ECO:0000256" key="7">
    <source>
        <dbReference type="ARBA" id="ARBA00023242"/>
    </source>
</evidence>
<feature type="domain" description="DDE Tnp4" evidence="8">
    <location>
        <begin position="167"/>
        <end position="225"/>
    </location>
</feature>
<keyword evidence="6" id="KW-0378">Hydrolase</keyword>
<organism evidence="9 10">
    <name type="scientific">Mycetomoellerius zeteki</name>
    <dbReference type="NCBI Taxonomy" id="64791"/>
    <lineage>
        <taxon>Eukaryota</taxon>
        <taxon>Metazoa</taxon>
        <taxon>Ecdysozoa</taxon>
        <taxon>Arthropoda</taxon>
        <taxon>Hexapoda</taxon>
        <taxon>Insecta</taxon>
        <taxon>Pterygota</taxon>
        <taxon>Neoptera</taxon>
        <taxon>Endopterygota</taxon>
        <taxon>Hymenoptera</taxon>
        <taxon>Apocrita</taxon>
        <taxon>Aculeata</taxon>
        <taxon>Formicoidea</taxon>
        <taxon>Formicidae</taxon>
        <taxon>Myrmicinae</taxon>
        <taxon>Mycetomoellerius</taxon>
    </lineage>
</organism>
<evidence type="ECO:0000313" key="10">
    <source>
        <dbReference type="Proteomes" id="UP000075809"/>
    </source>
</evidence>
<evidence type="ECO:0000313" key="9">
    <source>
        <dbReference type="EMBL" id="KYQ54694.1"/>
    </source>
</evidence>
<protein>
    <submittedName>
        <fullName evidence="9">Putative nuclease HARBI1</fullName>
    </submittedName>
</protein>
<dbReference type="Pfam" id="PF13359">
    <property type="entry name" value="DDE_Tnp_4"/>
    <property type="match status" value="2"/>
</dbReference>
<keyword evidence="10" id="KW-1185">Reference proteome</keyword>
<sequence>MKEIESDESEDEDYEKISLIENIRRIRGKQQKPARIRGYVEHVIPRYTTKQFRHHFRMMPETFENLENRLGPILFDPEALGRPVISVRIQLLSTIWLLSTPDSFRSVSEKFDLGKSSLNDCVRRVVQALNSIGNEVIRWPMGQKLTTSKEKFMLIGEHPMPGVVGSIDGCYIFIKKPNSEEVAVHYKCRKLQYAVVLQAVCDADLRFTDCFAGYPGSVGDYRIFRFIEQKIFNKVVSQKRQVIERSFCLLKGRFRRLKFLDMSRLDLIPFFIIAACILHNICLEGIDNDIEEFIEEGREFYVEENNDGNEDEFNNERHEFDGEIKRNYLCLQVSGRH</sequence>
<dbReference type="InterPro" id="IPR027806">
    <property type="entry name" value="HARBI1_dom"/>
</dbReference>
<proteinExistence type="inferred from homology"/>
<evidence type="ECO:0000256" key="5">
    <source>
        <dbReference type="ARBA" id="ARBA00022723"/>
    </source>
</evidence>
<evidence type="ECO:0000256" key="3">
    <source>
        <dbReference type="ARBA" id="ARBA00006958"/>
    </source>
</evidence>
<reference evidence="9 10" key="1">
    <citation type="submission" date="2015-09" db="EMBL/GenBank/DDBJ databases">
        <title>Trachymyrmex zeteki WGS genome.</title>
        <authorList>
            <person name="Nygaard S."/>
            <person name="Hu H."/>
            <person name="Boomsma J."/>
            <person name="Zhang G."/>
        </authorList>
    </citation>
    <scope>NUCLEOTIDE SEQUENCE [LARGE SCALE GENOMIC DNA]</scope>
    <source>
        <strain evidence="9">Tzet28-1</strain>
        <tissue evidence="9">Whole body</tissue>
    </source>
</reference>
<dbReference type="GO" id="GO:0005634">
    <property type="term" value="C:nucleus"/>
    <property type="evidence" value="ECO:0007669"/>
    <property type="project" value="UniProtKB-SubCell"/>
</dbReference>
<feature type="domain" description="DDE Tnp4" evidence="8">
    <location>
        <begin position="228"/>
        <end position="280"/>
    </location>
</feature>
<dbReference type="STRING" id="64791.A0A151X361"/>
<name>A0A151X361_9HYME</name>
<evidence type="ECO:0000256" key="4">
    <source>
        <dbReference type="ARBA" id="ARBA00022722"/>
    </source>
</evidence>
<keyword evidence="5" id="KW-0479">Metal-binding</keyword>
<dbReference type="GO" id="GO:0016787">
    <property type="term" value="F:hydrolase activity"/>
    <property type="evidence" value="ECO:0007669"/>
    <property type="project" value="UniProtKB-KW"/>
</dbReference>